<evidence type="ECO:0000313" key="1">
    <source>
        <dbReference type="EMBL" id="GFY02820.1"/>
    </source>
</evidence>
<dbReference type="AlphaFoldDB" id="A0A8X6S1F8"/>
<gene>
    <name evidence="1" type="ORF">TNCV_3507001</name>
</gene>
<protein>
    <submittedName>
        <fullName evidence="1">Uncharacterized protein</fullName>
    </submittedName>
</protein>
<reference evidence="1" key="1">
    <citation type="submission" date="2020-08" db="EMBL/GenBank/DDBJ databases">
        <title>Multicomponent nature underlies the extraordinary mechanical properties of spider dragline silk.</title>
        <authorList>
            <person name="Kono N."/>
            <person name="Nakamura H."/>
            <person name="Mori M."/>
            <person name="Yoshida Y."/>
            <person name="Ohtoshi R."/>
            <person name="Malay A.D."/>
            <person name="Moran D.A.P."/>
            <person name="Tomita M."/>
            <person name="Numata K."/>
            <person name="Arakawa K."/>
        </authorList>
    </citation>
    <scope>NUCLEOTIDE SEQUENCE</scope>
</reference>
<proteinExistence type="predicted"/>
<keyword evidence="2" id="KW-1185">Reference proteome</keyword>
<organism evidence="1 2">
    <name type="scientific">Trichonephila clavipes</name>
    <name type="common">Golden silk orbweaver</name>
    <name type="synonym">Nephila clavipes</name>
    <dbReference type="NCBI Taxonomy" id="2585209"/>
    <lineage>
        <taxon>Eukaryota</taxon>
        <taxon>Metazoa</taxon>
        <taxon>Ecdysozoa</taxon>
        <taxon>Arthropoda</taxon>
        <taxon>Chelicerata</taxon>
        <taxon>Arachnida</taxon>
        <taxon>Araneae</taxon>
        <taxon>Araneomorphae</taxon>
        <taxon>Entelegynae</taxon>
        <taxon>Araneoidea</taxon>
        <taxon>Nephilidae</taxon>
        <taxon>Trichonephila</taxon>
    </lineage>
</organism>
<accession>A0A8X6S1F8</accession>
<comment type="caution">
    <text evidence="1">The sequence shown here is derived from an EMBL/GenBank/DDBJ whole genome shotgun (WGS) entry which is preliminary data.</text>
</comment>
<name>A0A8X6S1F8_TRICX</name>
<evidence type="ECO:0000313" key="2">
    <source>
        <dbReference type="Proteomes" id="UP000887159"/>
    </source>
</evidence>
<dbReference type="Proteomes" id="UP000887159">
    <property type="component" value="Unassembled WGS sequence"/>
</dbReference>
<dbReference type="EMBL" id="BMAU01021233">
    <property type="protein sequence ID" value="GFY02820.1"/>
    <property type="molecule type" value="Genomic_DNA"/>
</dbReference>
<sequence>MGSNQLTVIDEYSRHGEVAELCVMMSICVVMRFLQVWSAVRQMLDADQMLIPLIDAVKKLPRYRLV</sequence>